<accession>A0ABS3GBF5</accession>
<organism evidence="4 5">
    <name type="scientific">Flagellimonas aurea</name>
    <dbReference type="NCBI Taxonomy" id="2915619"/>
    <lineage>
        <taxon>Bacteria</taxon>
        <taxon>Pseudomonadati</taxon>
        <taxon>Bacteroidota</taxon>
        <taxon>Flavobacteriia</taxon>
        <taxon>Flavobacteriales</taxon>
        <taxon>Flavobacteriaceae</taxon>
        <taxon>Flagellimonas</taxon>
    </lineage>
</organism>
<dbReference type="PANTHER" id="PTHR48106">
    <property type="entry name" value="QUINONE OXIDOREDUCTASE PIG3-RELATED"/>
    <property type="match status" value="1"/>
</dbReference>
<dbReference type="Gene3D" id="3.40.50.720">
    <property type="entry name" value="NAD(P)-binding Rossmann-like Domain"/>
    <property type="match status" value="1"/>
</dbReference>
<dbReference type="CDD" id="cd08268">
    <property type="entry name" value="MDR2"/>
    <property type="match status" value="1"/>
</dbReference>
<feature type="domain" description="Enoyl reductase (ER)" evidence="3">
    <location>
        <begin position="10"/>
        <end position="326"/>
    </location>
</feature>
<gene>
    <name evidence="4" type="ORF">J0656_19370</name>
</gene>
<evidence type="ECO:0000256" key="2">
    <source>
        <dbReference type="ARBA" id="ARBA00023002"/>
    </source>
</evidence>
<dbReference type="SMART" id="SM00829">
    <property type="entry name" value="PKS_ER"/>
    <property type="match status" value="1"/>
</dbReference>
<keyword evidence="1" id="KW-0521">NADP</keyword>
<keyword evidence="2" id="KW-0560">Oxidoreductase</keyword>
<sequence length="328" mass="36917">MKAIRFHKIGGPEVLQFDNVDIQQPKNDEVLFKVEAFSLNQADILFINGMHYTQPIFPSRIGSEATGEVVEVGPNVTKFKKGDKVTSIPFYTQKYGVQGEYATVPEMYLTKVPDNYEVEEATSFWMQYLTAYYALFKLGNVKKGDCVFIPATSGTAGQGALKLAKDAGAIVIGSTRTQAKKKFLYELGTDHVIVTNEENTNEKLKEIVRDQGIKFSFDPIGNTEFIKQYMPLLSFGGSAAIYGLLSGEFPTFPLLDLVRNNATLYAYSLFNHVIDRKELKEGTDYVLKRIKEGRLKPLVDKVFDFQDTVEAYQYMLSNKQKGKIVIKV</sequence>
<dbReference type="RefSeq" id="WP_207036846.1">
    <property type="nucleotide sequence ID" value="NZ_JAFLNL010000018.1"/>
</dbReference>
<evidence type="ECO:0000256" key="1">
    <source>
        <dbReference type="ARBA" id="ARBA00022857"/>
    </source>
</evidence>
<dbReference type="Proteomes" id="UP000664044">
    <property type="component" value="Unassembled WGS sequence"/>
</dbReference>
<dbReference type="SUPFAM" id="SSF50129">
    <property type="entry name" value="GroES-like"/>
    <property type="match status" value="1"/>
</dbReference>
<dbReference type="InterPro" id="IPR013154">
    <property type="entry name" value="ADH-like_N"/>
</dbReference>
<keyword evidence="5" id="KW-1185">Reference proteome</keyword>
<dbReference type="Gene3D" id="3.90.180.10">
    <property type="entry name" value="Medium-chain alcohol dehydrogenases, catalytic domain"/>
    <property type="match status" value="1"/>
</dbReference>
<dbReference type="InterPro" id="IPR020843">
    <property type="entry name" value="ER"/>
</dbReference>
<dbReference type="Pfam" id="PF00107">
    <property type="entry name" value="ADH_zinc_N"/>
    <property type="match status" value="1"/>
</dbReference>
<protein>
    <submittedName>
        <fullName evidence="4">Zinc-dependent alcohol dehydrogenase family protein</fullName>
    </submittedName>
</protein>
<dbReference type="PANTHER" id="PTHR48106:SF5">
    <property type="entry name" value="ZINC-CONTAINING ALCOHOL DEHYDROGENASE"/>
    <property type="match status" value="1"/>
</dbReference>
<evidence type="ECO:0000313" key="4">
    <source>
        <dbReference type="EMBL" id="MBO0356186.1"/>
    </source>
</evidence>
<name>A0ABS3GBF5_9FLAO</name>
<dbReference type="InterPro" id="IPR036291">
    <property type="entry name" value="NAD(P)-bd_dom_sf"/>
</dbReference>
<evidence type="ECO:0000259" key="3">
    <source>
        <dbReference type="SMART" id="SM00829"/>
    </source>
</evidence>
<dbReference type="EMBL" id="JAFLNL010000018">
    <property type="protein sequence ID" value="MBO0356186.1"/>
    <property type="molecule type" value="Genomic_DNA"/>
</dbReference>
<dbReference type="Pfam" id="PF08240">
    <property type="entry name" value="ADH_N"/>
    <property type="match status" value="1"/>
</dbReference>
<evidence type="ECO:0000313" key="5">
    <source>
        <dbReference type="Proteomes" id="UP000664044"/>
    </source>
</evidence>
<reference evidence="4 5" key="1">
    <citation type="submission" date="2021-03" db="EMBL/GenBank/DDBJ databases">
        <title>Muricauda lutimaris sp. nov. and Muricauda ruestringensis sp. nov, two marine members of the Flavobacteriaceae isolated from deep sea sediments of Western Pacific.</title>
        <authorList>
            <person name="Zhao S."/>
            <person name="Liu R."/>
        </authorList>
    </citation>
    <scope>NUCLEOTIDE SEQUENCE [LARGE SCALE GENOMIC DNA]</scope>
    <source>
        <strain evidence="4 5">BC31-1-A7</strain>
    </source>
</reference>
<proteinExistence type="predicted"/>
<dbReference type="SUPFAM" id="SSF51735">
    <property type="entry name" value="NAD(P)-binding Rossmann-fold domains"/>
    <property type="match status" value="1"/>
</dbReference>
<dbReference type="InterPro" id="IPR013149">
    <property type="entry name" value="ADH-like_C"/>
</dbReference>
<dbReference type="InterPro" id="IPR011032">
    <property type="entry name" value="GroES-like_sf"/>
</dbReference>
<comment type="caution">
    <text evidence="4">The sequence shown here is derived from an EMBL/GenBank/DDBJ whole genome shotgun (WGS) entry which is preliminary data.</text>
</comment>